<dbReference type="SUPFAM" id="SSF53335">
    <property type="entry name" value="S-adenosyl-L-methionine-dependent methyltransferases"/>
    <property type="match status" value="1"/>
</dbReference>
<dbReference type="PANTHER" id="PTHR43861">
    <property type="entry name" value="TRANS-ACONITATE 2-METHYLTRANSFERASE-RELATED"/>
    <property type="match status" value="1"/>
</dbReference>
<reference evidence="2" key="1">
    <citation type="submission" date="2023-07" db="EMBL/GenBank/DDBJ databases">
        <title>Sequencing the genomes of 1000 actinobacteria strains.</title>
        <authorList>
            <person name="Klenk H.-P."/>
        </authorList>
    </citation>
    <scope>NUCLEOTIDE SEQUENCE</scope>
    <source>
        <strain evidence="2">DSM 44707</strain>
    </source>
</reference>
<keyword evidence="2" id="KW-0489">Methyltransferase</keyword>
<accession>A0AAE3YR09</accession>
<evidence type="ECO:0000256" key="1">
    <source>
        <dbReference type="ARBA" id="ARBA00022679"/>
    </source>
</evidence>
<dbReference type="Pfam" id="PF13489">
    <property type="entry name" value="Methyltransf_23"/>
    <property type="match status" value="1"/>
</dbReference>
<dbReference type="EMBL" id="JAVDYB010000001">
    <property type="protein sequence ID" value="MDR7278030.1"/>
    <property type="molecule type" value="Genomic_DNA"/>
</dbReference>
<protein>
    <submittedName>
        <fullName evidence="2">SAM-dependent methyltransferase</fullName>
    </submittedName>
</protein>
<sequence length="258" mass="27467">MLRYAFDNDDPAAADRHRYLTEMYDGGTAARLSALGDLAGRRCLELGAGGGGIARWLAGRGASVLATDVNVRHLPAGAGYHVLRHDVVTEPLPPGEWDVIHARLLLMHLPEREEVLRRLAGALAPGGVLLLEDLATRVRHAVLAAPEPADEVAFETYLDVLTGRVLPALGNDPGWALRVHAAMLAAGLTGVDTEVHARSWPGGTAGALLNAANIAQQRDGLRSAGLDDGLLDRVTALMSDPRMVIRAPLLYSTAGRRR</sequence>
<gene>
    <name evidence="2" type="ORF">J2S41_004808</name>
</gene>
<proteinExistence type="predicted"/>
<dbReference type="AlphaFoldDB" id="A0AAE3YR09"/>
<evidence type="ECO:0000313" key="3">
    <source>
        <dbReference type="Proteomes" id="UP001183643"/>
    </source>
</evidence>
<dbReference type="GO" id="GO:0008168">
    <property type="term" value="F:methyltransferase activity"/>
    <property type="evidence" value="ECO:0007669"/>
    <property type="project" value="UniProtKB-KW"/>
</dbReference>
<keyword evidence="3" id="KW-1185">Reference proteome</keyword>
<comment type="caution">
    <text evidence="2">The sequence shown here is derived from an EMBL/GenBank/DDBJ whole genome shotgun (WGS) entry which is preliminary data.</text>
</comment>
<evidence type="ECO:0000313" key="2">
    <source>
        <dbReference type="EMBL" id="MDR7278030.1"/>
    </source>
</evidence>
<dbReference type="GO" id="GO:0032259">
    <property type="term" value="P:methylation"/>
    <property type="evidence" value="ECO:0007669"/>
    <property type="project" value="UniProtKB-KW"/>
</dbReference>
<dbReference type="Gene3D" id="3.40.50.150">
    <property type="entry name" value="Vaccinia Virus protein VP39"/>
    <property type="match status" value="1"/>
</dbReference>
<dbReference type="InterPro" id="IPR029063">
    <property type="entry name" value="SAM-dependent_MTases_sf"/>
</dbReference>
<keyword evidence="1" id="KW-0808">Transferase</keyword>
<dbReference type="CDD" id="cd02440">
    <property type="entry name" value="AdoMet_MTases"/>
    <property type="match status" value="1"/>
</dbReference>
<name>A0AAE3YR09_9ACTN</name>
<dbReference type="RefSeq" id="WP_310370689.1">
    <property type="nucleotide sequence ID" value="NZ_JAVDYB010000001.1"/>
</dbReference>
<dbReference type="PANTHER" id="PTHR43861:SF3">
    <property type="entry name" value="PUTATIVE (AFU_ORTHOLOGUE AFUA_2G14390)-RELATED"/>
    <property type="match status" value="1"/>
</dbReference>
<organism evidence="2 3">
    <name type="scientific">Catenuloplanes atrovinosus</name>
    <dbReference type="NCBI Taxonomy" id="137266"/>
    <lineage>
        <taxon>Bacteria</taxon>
        <taxon>Bacillati</taxon>
        <taxon>Actinomycetota</taxon>
        <taxon>Actinomycetes</taxon>
        <taxon>Micromonosporales</taxon>
        <taxon>Micromonosporaceae</taxon>
        <taxon>Catenuloplanes</taxon>
    </lineage>
</organism>
<dbReference type="Proteomes" id="UP001183643">
    <property type="component" value="Unassembled WGS sequence"/>
</dbReference>